<evidence type="ECO:0000313" key="2">
    <source>
        <dbReference type="Proteomes" id="UP000734854"/>
    </source>
</evidence>
<evidence type="ECO:0000313" key="1">
    <source>
        <dbReference type="EMBL" id="KAG6538824.1"/>
    </source>
</evidence>
<keyword evidence="2" id="KW-1185">Reference proteome</keyword>
<dbReference type="AlphaFoldDB" id="A0A8J5I9J1"/>
<protein>
    <submittedName>
        <fullName evidence="1">Uncharacterized protein</fullName>
    </submittedName>
</protein>
<accession>A0A8J5I9J1</accession>
<name>A0A8J5I9J1_ZINOF</name>
<dbReference type="EMBL" id="JACMSC010000001">
    <property type="protein sequence ID" value="KAG6538824.1"/>
    <property type="molecule type" value="Genomic_DNA"/>
</dbReference>
<sequence length="108" mass="12348">MPWEAVNRASPRVVKVGPYLCHCRSRCQQSQVHPEQYRLPPHHHLAFETVEEHSNYSVLSKTLSIHSVMLTNKLATSSPFTLIDDLEMAPLRHPERGQSKTNQSHIVV</sequence>
<reference evidence="1 2" key="1">
    <citation type="submission" date="2020-08" db="EMBL/GenBank/DDBJ databases">
        <title>Plant Genome Project.</title>
        <authorList>
            <person name="Zhang R.-G."/>
        </authorList>
    </citation>
    <scope>NUCLEOTIDE SEQUENCE [LARGE SCALE GENOMIC DNA]</scope>
    <source>
        <tissue evidence="1">Rhizome</tissue>
    </source>
</reference>
<proteinExistence type="predicted"/>
<organism evidence="1 2">
    <name type="scientific">Zingiber officinale</name>
    <name type="common">Ginger</name>
    <name type="synonym">Amomum zingiber</name>
    <dbReference type="NCBI Taxonomy" id="94328"/>
    <lineage>
        <taxon>Eukaryota</taxon>
        <taxon>Viridiplantae</taxon>
        <taxon>Streptophyta</taxon>
        <taxon>Embryophyta</taxon>
        <taxon>Tracheophyta</taxon>
        <taxon>Spermatophyta</taxon>
        <taxon>Magnoliopsida</taxon>
        <taxon>Liliopsida</taxon>
        <taxon>Zingiberales</taxon>
        <taxon>Zingiberaceae</taxon>
        <taxon>Zingiber</taxon>
    </lineage>
</organism>
<dbReference type="Proteomes" id="UP000734854">
    <property type="component" value="Unassembled WGS sequence"/>
</dbReference>
<comment type="caution">
    <text evidence="1">The sequence shown here is derived from an EMBL/GenBank/DDBJ whole genome shotgun (WGS) entry which is preliminary data.</text>
</comment>
<gene>
    <name evidence="1" type="ORF">ZIOFF_003954</name>
</gene>